<evidence type="ECO:0000256" key="2">
    <source>
        <dbReference type="ARBA" id="ARBA00022475"/>
    </source>
</evidence>
<dbReference type="Gene3D" id="2.60.40.10">
    <property type="entry name" value="Immunoglobulins"/>
    <property type="match status" value="2"/>
</dbReference>
<dbReference type="Proteomes" id="UP000264800">
    <property type="component" value="Unplaced"/>
</dbReference>
<keyword evidence="3" id="KW-0732">Signal</keyword>
<sequence length="290" mass="32627">MVLSRKRVEYQNFSTKTVDVGEDVTLTCSRRSNKSGSLFWIKLVPGNLPEVLGATYTFNHSIVKETLHFKLNHGPETFVLQIYQIKLSDTAFYYCEEVIDLQKTVLNVTFISVKGPEPEIKAIVSEFPSVAVRPGDSVTLQCSVLSESDNQMCPDNSSVHWFRAGSTETRPNLIYVRGNGGEKCERSPEAHDLQKCVYNFSWSQISSSDVGTYYCAVVTCGQILFGKGTKLEMEGNLFFFAIYFFVTPEDTLVYSVPNFTKKKSGQRAKRSLNTTEQQSIYSDIWASGNE</sequence>
<dbReference type="InterPro" id="IPR003599">
    <property type="entry name" value="Ig_sub"/>
</dbReference>
<dbReference type="GO" id="GO:0002376">
    <property type="term" value="P:immune system process"/>
    <property type="evidence" value="ECO:0007669"/>
    <property type="project" value="UniProtKB-KW"/>
</dbReference>
<comment type="subcellular location">
    <subcellularLocation>
        <location evidence="1">Cell membrane</location>
    </subcellularLocation>
</comment>
<accession>A0A3Q3AFE8</accession>
<keyword evidence="4" id="KW-0391">Immunity</keyword>
<dbReference type="InterPro" id="IPR007110">
    <property type="entry name" value="Ig-like_dom"/>
</dbReference>
<feature type="domain" description="Ig-like" evidence="8">
    <location>
        <begin position="118"/>
        <end position="217"/>
    </location>
</feature>
<dbReference type="SUPFAM" id="SSF48726">
    <property type="entry name" value="Immunoglobulin"/>
    <property type="match status" value="2"/>
</dbReference>
<keyword evidence="10" id="KW-1185">Reference proteome</keyword>
<keyword evidence="6" id="KW-1015">Disulfide bond</keyword>
<evidence type="ECO:0000256" key="1">
    <source>
        <dbReference type="ARBA" id="ARBA00004236"/>
    </source>
</evidence>
<evidence type="ECO:0000256" key="5">
    <source>
        <dbReference type="ARBA" id="ARBA00023136"/>
    </source>
</evidence>
<dbReference type="AlphaFoldDB" id="A0A3Q3AFE8"/>
<dbReference type="GO" id="GO:0009617">
    <property type="term" value="P:response to bacterium"/>
    <property type="evidence" value="ECO:0007669"/>
    <property type="project" value="TreeGrafter"/>
</dbReference>
<keyword evidence="2" id="KW-1003">Cell membrane</keyword>
<reference evidence="9" key="1">
    <citation type="submission" date="2025-08" db="UniProtKB">
        <authorList>
            <consortium name="Ensembl"/>
        </authorList>
    </citation>
    <scope>IDENTIFICATION</scope>
</reference>
<keyword evidence="7" id="KW-0325">Glycoprotein</keyword>
<dbReference type="PANTHER" id="PTHR19433">
    <property type="entry name" value="T-CELL RECEPTOR ALPHA CHAIN V REGION-RELATED"/>
    <property type="match status" value="1"/>
</dbReference>
<evidence type="ECO:0000256" key="6">
    <source>
        <dbReference type="ARBA" id="ARBA00023157"/>
    </source>
</evidence>
<evidence type="ECO:0000256" key="4">
    <source>
        <dbReference type="ARBA" id="ARBA00022859"/>
    </source>
</evidence>
<reference evidence="9" key="2">
    <citation type="submission" date="2025-09" db="UniProtKB">
        <authorList>
            <consortium name="Ensembl"/>
        </authorList>
    </citation>
    <scope>IDENTIFICATION</scope>
</reference>
<dbReference type="STRING" id="37003.ENSKMAP00000014855"/>
<dbReference type="InterPro" id="IPR013783">
    <property type="entry name" value="Ig-like_fold"/>
</dbReference>
<evidence type="ECO:0000256" key="3">
    <source>
        <dbReference type="ARBA" id="ARBA00022729"/>
    </source>
</evidence>
<dbReference type="GeneTree" id="ENSGT00950000182968"/>
<dbReference type="PANTHER" id="PTHR19433:SF111">
    <property type="entry name" value="T CELL RECEPTOR ALPHA VARIABLE 4"/>
    <property type="match status" value="1"/>
</dbReference>
<evidence type="ECO:0000313" key="10">
    <source>
        <dbReference type="Proteomes" id="UP000264800"/>
    </source>
</evidence>
<dbReference type="CDD" id="cd00099">
    <property type="entry name" value="IgV"/>
    <property type="match status" value="1"/>
</dbReference>
<dbReference type="Pfam" id="PF07686">
    <property type="entry name" value="V-set"/>
    <property type="match status" value="2"/>
</dbReference>
<keyword evidence="5" id="KW-0472">Membrane</keyword>
<dbReference type="InterPro" id="IPR052051">
    <property type="entry name" value="TCR_complex_component"/>
</dbReference>
<dbReference type="SMART" id="SM00406">
    <property type="entry name" value="IGv"/>
    <property type="match status" value="2"/>
</dbReference>
<dbReference type="InterPro" id="IPR036179">
    <property type="entry name" value="Ig-like_dom_sf"/>
</dbReference>
<dbReference type="PROSITE" id="PS50835">
    <property type="entry name" value="IG_LIKE"/>
    <property type="match status" value="1"/>
</dbReference>
<dbReference type="Ensembl" id="ENSKMAT00000015071.1">
    <property type="protein sequence ID" value="ENSKMAP00000014855.1"/>
    <property type="gene ID" value="ENSKMAG00000011125.1"/>
</dbReference>
<organism evidence="9 10">
    <name type="scientific">Kryptolebias marmoratus</name>
    <name type="common">Mangrove killifish</name>
    <name type="synonym">Rivulus marmoratus</name>
    <dbReference type="NCBI Taxonomy" id="37003"/>
    <lineage>
        <taxon>Eukaryota</taxon>
        <taxon>Metazoa</taxon>
        <taxon>Chordata</taxon>
        <taxon>Craniata</taxon>
        <taxon>Vertebrata</taxon>
        <taxon>Euteleostomi</taxon>
        <taxon>Actinopterygii</taxon>
        <taxon>Neopterygii</taxon>
        <taxon>Teleostei</taxon>
        <taxon>Neoteleostei</taxon>
        <taxon>Acanthomorphata</taxon>
        <taxon>Ovalentaria</taxon>
        <taxon>Atherinomorphae</taxon>
        <taxon>Cyprinodontiformes</taxon>
        <taxon>Rivulidae</taxon>
        <taxon>Kryptolebias</taxon>
    </lineage>
</organism>
<evidence type="ECO:0000259" key="8">
    <source>
        <dbReference type="PROSITE" id="PS50835"/>
    </source>
</evidence>
<dbReference type="SMART" id="SM00409">
    <property type="entry name" value="IG"/>
    <property type="match status" value="2"/>
</dbReference>
<evidence type="ECO:0000313" key="9">
    <source>
        <dbReference type="Ensembl" id="ENSKMAP00000014855.1"/>
    </source>
</evidence>
<proteinExistence type="predicted"/>
<dbReference type="InterPro" id="IPR013106">
    <property type="entry name" value="Ig_V-set"/>
</dbReference>
<name>A0A3Q3AFE8_KRYMA</name>
<evidence type="ECO:0000256" key="7">
    <source>
        <dbReference type="ARBA" id="ARBA00023180"/>
    </source>
</evidence>
<dbReference type="GO" id="GO:0005886">
    <property type="term" value="C:plasma membrane"/>
    <property type="evidence" value="ECO:0007669"/>
    <property type="project" value="UniProtKB-SubCell"/>
</dbReference>
<dbReference type="OMA" id="AGRCMDD"/>
<protein>
    <recommendedName>
        <fullName evidence="8">Ig-like domain-containing protein</fullName>
    </recommendedName>
</protein>